<organism evidence="2 3">
    <name type="scientific">Pseudonocardia lutea</name>
    <dbReference type="NCBI Taxonomy" id="2172015"/>
    <lineage>
        <taxon>Bacteria</taxon>
        <taxon>Bacillati</taxon>
        <taxon>Actinomycetota</taxon>
        <taxon>Actinomycetes</taxon>
        <taxon>Pseudonocardiales</taxon>
        <taxon>Pseudonocardiaceae</taxon>
        <taxon>Pseudonocardia</taxon>
    </lineage>
</organism>
<gene>
    <name evidence="2" type="ORF">ACFQH9_03745</name>
</gene>
<keyword evidence="3" id="KW-1185">Reference proteome</keyword>
<reference evidence="3" key="1">
    <citation type="journal article" date="2019" name="Int. J. Syst. Evol. Microbiol.">
        <title>The Global Catalogue of Microorganisms (GCM) 10K type strain sequencing project: providing services to taxonomists for standard genome sequencing and annotation.</title>
        <authorList>
            <consortium name="The Broad Institute Genomics Platform"/>
            <consortium name="The Broad Institute Genome Sequencing Center for Infectious Disease"/>
            <person name="Wu L."/>
            <person name="Ma J."/>
        </authorList>
    </citation>
    <scope>NUCLEOTIDE SEQUENCE [LARGE SCALE GENOMIC DNA]</scope>
    <source>
        <strain evidence="3">CGMCC 4.7397</strain>
    </source>
</reference>
<name>A0ABW1I119_9PSEU</name>
<comment type="caution">
    <text evidence="2">The sequence shown here is derived from an EMBL/GenBank/DDBJ whole genome shotgun (WGS) entry which is preliminary data.</text>
</comment>
<dbReference type="EMBL" id="JBHSQK010000007">
    <property type="protein sequence ID" value="MFC5947391.1"/>
    <property type="molecule type" value="Genomic_DNA"/>
</dbReference>
<feature type="region of interest" description="Disordered" evidence="1">
    <location>
        <begin position="1"/>
        <end position="68"/>
    </location>
</feature>
<dbReference type="Proteomes" id="UP001596119">
    <property type="component" value="Unassembled WGS sequence"/>
</dbReference>
<dbReference type="RefSeq" id="WP_379564201.1">
    <property type="nucleotide sequence ID" value="NZ_JBHSQK010000007.1"/>
</dbReference>
<evidence type="ECO:0000256" key="1">
    <source>
        <dbReference type="SAM" id="MobiDB-lite"/>
    </source>
</evidence>
<evidence type="ECO:0000313" key="3">
    <source>
        <dbReference type="Proteomes" id="UP001596119"/>
    </source>
</evidence>
<accession>A0ABW1I119</accession>
<evidence type="ECO:0000313" key="2">
    <source>
        <dbReference type="EMBL" id="MFC5947391.1"/>
    </source>
</evidence>
<protein>
    <submittedName>
        <fullName evidence="2">Uncharacterized protein</fullName>
    </submittedName>
</protein>
<feature type="compositionally biased region" description="Basic and acidic residues" evidence="1">
    <location>
        <begin position="1"/>
        <end position="22"/>
    </location>
</feature>
<proteinExistence type="predicted"/>
<sequence length="68" mass="7106">MSSDEDPRPERVRTLHDTKTGERSPAAPPGSEVDDQAGGVEPMAEVPGGPQVDVPAAQGHMPEDADDD</sequence>